<accession>E9H8L1</accession>
<dbReference type="Pfam" id="PF02535">
    <property type="entry name" value="Zip"/>
    <property type="match status" value="1"/>
</dbReference>
<dbReference type="eggNOG" id="KOG1558">
    <property type="taxonomic scope" value="Eukaryota"/>
</dbReference>
<keyword evidence="4 5" id="KW-0472">Membrane</keyword>
<comment type="subcellular location">
    <subcellularLocation>
        <location evidence="1">Membrane</location>
        <topology evidence="1">Multi-pass membrane protein</topology>
    </subcellularLocation>
</comment>
<evidence type="ECO:0000313" key="7">
    <source>
        <dbReference type="Proteomes" id="UP000000305"/>
    </source>
</evidence>
<organism evidence="6 7">
    <name type="scientific">Daphnia pulex</name>
    <name type="common">Water flea</name>
    <dbReference type="NCBI Taxonomy" id="6669"/>
    <lineage>
        <taxon>Eukaryota</taxon>
        <taxon>Metazoa</taxon>
        <taxon>Ecdysozoa</taxon>
        <taxon>Arthropoda</taxon>
        <taxon>Crustacea</taxon>
        <taxon>Branchiopoda</taxon>
        <taxon>Diplostraca</taxon>
        <taxon>Cladocera</taxon>
        <taxon>Anomopoda</taxon>
        <taxon>Daphniidae</taxon>
        <taxon>Daphnia</taxon>
    </lineage>
</organism>
<reference evidence="6 7" key="1">
    <citation type="journal article" date="2011" name="Science">
        <title>The ecoresponsive genome of Daphnia pulex.</title>
        <authorList>
            <person name="Colbourne J.K."/>
            <person name="Pfrender M.E."/>
            <person name="Gilbert D."/>
            <person name="Thomas W.K."/>
            <person name="Tucker A."/>
            <person name="Oakley T.H."/>
            <person name="Tokishita S."/>
            <person name="Aerts A."/>
            <person name="Arnold G.J."/>
            <person name="Basu M.K."/>
            <person name="Bauer D.J."/>
            <person name="Caceres C.E."/>
            <person name="Carmel L."/>
            <person name="Casola C."/>
            <person name="Choi J.H."/>
            <person name="Detter J.C."/>
            <person name="Dong Q."/>
            <person name="Dusheyko S."/>
            <person name="Eads B.D."/>
            <person name="Frohlich T."/>
            <person name="Geiler-Samerotte K.A."/>
            <person name="Gerlach D."/>
            <person name="Hatcher P."/>
            <person name="Jogdeo S."/>
            <person name="Krijgsveld J."/>
            <person name="Kriventseva E.V."/>
            <person name="Kultz D."/>
            <person name="Laforsch C."/>
            <person name="Lindquist E."/>
            <person name="Lopez J."/>
            <person name="Manak J.R."/>
            <person name="Muller J."/>
            <person name="Pangilinan J."/>
            <person name="Patwardhan R.P."/>
            <person name="Pitluck S."/>
            <person name="Pritham E.J."/>
            <person name="Rechtsteiner A."/>
            <person name="Rho M."/>
            <person name="Rogozin I.B."/>
            <person name="Sakarya O."/>
            <person name="Salamov A."/>
            <person name="Schaack S."/>
            <person name="Shapiro H."/>
            <person name="Shiga Y."/>
            <person name="Skalitzky C."/>
            <person name="Smith Z."/>
            <person name="Souvorov A."/>
            <person name="Sung W."/>
            <person name="Tang Z."/>
            <person name="Tsuchiya D."/>
            <person name="Tu H."/>
            <person name="Vos H."/>
            <person name="Wang M."/>
            <person name="Wolf Y.I."/>
            <person name="Yamagata H."/>
            <person name="Yamada T."/>
            <person name="Ye Y."/>
            <person name="Shaw J.R."/>
            <person name="Andrews J."/>
            <person name="Crease T.J."/>
            <person name="Tang H."/>
            <person name="Lucas S.M."/>
            <person name="Robertson H.M."/>
            <person name="Bork P."/>
            <person name="Koonin E.V."/>
            <person name="Zdobnov E.M."/>
            <person name="Grigoriev I.V."/>
            <person name="Lynch M."/>
            <person name="Boore J.L."/>
        </authorList>
    </citation>
    <scope>NUCLEOTIDE SEQUENCE [LARGE SCALE GENOMIC DNA]</scope>
</reference>
<keyword evidence="3 5" id="KW-1133">Transmembrane helix</keyword>
<dbReference type="PANTHER" id="PTHR11040:SF203">
    <property type="entry name" value="FI18611P1-RELATED"/>
    <property type="match status" value="1"/>
</dbReference>
<feature type="transmembrane region" description="Helical" evidence="5">
    <location>
        <begin position="6"/>
        <end position="27"/>
    </location>
</feature>
<sequence length="149" mass="16694">MLLVDKICSAVLLAVIRLFAGLLPLKVHGKLEKCLSEGQSGIRRRGRVELILSMFLCFGAGLLLSTCFIHMIPEVRTSFLEASKVGDWSALERHPIAEIAICTGFFVVYFLEVLAERLMKQNDVANYPLNLRTTTCNTEPNKTQPLVHY</sequence>
<proteinExistence type="predicted"/>
<keyword evidence="2 5" id="KW-0812">Transmembrane</keyword>
<dbReference type="OrthoDB" id="448280at2759"/>
<keyword evidence="7" id="KW-1185">Reference proteome</keyword>
<dbReference type="Proteomes" id="UP000000305">
    <property type="component" value="Unassembled WGS sequence"/>
</dbReference>
<dbReference type="PhylomeDB" id="E9H8L1"/>
<dbReference type="InParanoid" id="E9H8L1"/>
<dbReference type="GO" id="GO:0005886">
    <property type="term" value="C:plasma membrane"/>
    <property type="evidence" value="ECO:0000318"/>
    <property type="project" value="GO_Central"/>
</dbReference>
<evidence type="ECO:0000313" key="6">
    <source>
        <dbReference type="EMBL" id="EFX71836.1"/>
    </source>
</evidence>
<evidence type="ECO:0000256" key="3">
    <source>
        <dbReference type="ARBA" id="ARBA00022989"/>
    </source>
</evidence>
<dbReference type="HOGENOM" id="CLU_1751545_0_0_1"/>
<dbReference type="InterPro" id="IPR003689">
    <property type="entry name" value="ZIP"/>
</dbReference>
<gene>
    <name evidence="6" type="ORF">DAPPUDRAFT_326725</name>
</gene>
<dbReference type="AlphaFoldDB" id="E9H8L1"/>
<name>E9H8L1_DAPPU</name>
<dbReference type="PANTHER" id="PTHR11040">
    <property type="entry name" value="ZINC/IRON TRANSPORTER"/>
    <property type="match status" value="1"/>
</dbReference>
<dbReference type="KEGG" id="dpx:DAPPUDRAFT_326725"/>
<dbReference type="GO" id="GO:0005385">
    <property type="term" value="F:zinc ion transmembrane transporter activity"/>
    <property type="evidence" value="ECO:0000318"/>
    <property type="project" value="GO_Central"/>
</dbReference>
<dbReference type="GO" id="GO:0071577">
    <property type="term" value="P:zinc ion transmembrane transport"/>
    <property type="evidence" value="ECO:0000318"/>
    <property type="project" value="GO_Central"/>
</dbReference>
<evidence type="ECO:0000256" key="4">
    <source>
        <dbReference type="ARBA" id="ARBA00023136"/>
    </source>
</evidence>
<evidence type="ECO:0000256" key="2">
    <source>
        <dbReference type="ARBA" id="ARBA00022692"/>
    </source>
</evidence>
<evidence type="ECO:0000256" key="5">
    <source>
        <dbReference type="SAM" id="Phobius"/>
    </source>
</evidence>
<dbReference type="EMBL" id="GL732605">
    <property type="protein sequence ID" value="EFX71836.1"/>
    <property type="molecule type" value="Genomic_DNA"/>
</dbReference>
<feature type="transmembrane region" description="Helical" evidence="5">
    <location>
        <begin position="93"/>
        <end position="111"/>
    </location>
</feature>
<protein>
    <submittedName>
        <fullName evidence="6">Uncharacterized protein</fullName>
    </submittedName>
</protein>
<evidence type="ECO:0000256" key="1">
    <source>
        <dbReference type="ARBA" id="ARBA00004141"/>
    </source>
</evidence>
<dbReference type="OMA" id="THSCINQ"/>
<feature type="transmembrane region" description="Helical" evidence="5">
    <location>
        <begin position="48"/>
        <end position="73"/>
    </location>
</feature>